<dbReference type="EMBL" id="CP054836">
    <property type="protein sequence ID" value="QKV18652.1"/>
    <property type="molecule type" value="Genomic_DNA"/>
</dbReference>
<gene>
    <name evidence="1" type="ORF">HTY61_09435</name>
</gene>
<dbReference type="KEGG" id="orm:HTY61_09435"/>
<dbReference type="SUPFAM" id="SSF52317">
    <property type="entry name" value="Class I glutamine amidotransferase-like"/>
    <property type="match status" value="1"/>
</dbReference>
<name>A0A6N1VH82_9HYPH</name>
<proteinExistence type="predicted"/>
<reference evidence="1 2" key="1">
    <citation type="submission" date="2020-06" db="EMBL/GenBank/DDBJ databases">
        <title>Oricola thermophila sp. nov. isolated from a tidal sediments.</title>
        <authorList>
            <person name="Kwon K.K."/>
            <person name="Yang S.-H."/>
            <person name="Park M.-J."/>
        </authorList>
    </citation>
    <scope>NUCLEOTIDE SEQUENCE [LARGE SCALE GENOMIC DNA]</scope>
    <source>
        <strain evidence="1 2">MEBiC13590</strain>
    </source>
</reference>
<protein>
    <recommendedName>
        <fullName evidence="3">ThuA domain-containing protein</fullName>
    </recommendedName>
</protein>
<dbReference type="RefSeq" id="WP_175276545.1">
    <property type="nucleotide sequence ID" value="NZ_CP054836.1"/>
</dbReference>
<dbReference type="Gene3D" id="3.40.50.880">
    <property type="match status" value="1"/>
</dbReference>
<evidence type="ECO:0008006" key="3">
    <source>
        <dbReference type="Google" id="ProtNLM"/>
    </source>
</evidence>
<dbReference type="InterPro" id="IPR029062">
    <property type="entry name" value="Class_I_gatase-like"/>
</dbReference>
<accession>A0A6N1VH82</accession>
<keyword evidence="2" id="KW-1185">Reference proteome</keyword>
<dbReference type="Proteomes" id="UP000509367">
    <property type="component" value="Chromosome"/>
</dbReference>
<evidence type="ECO:0000313" key="2">
    <source>
        <dbReference type="Proteomes" id="UP000509367"/>
    </source>
</evidence>
<sequence>MSMLAINGGAAYQIQAVEGRYRHFFDAAIRPEEIPSVRLEAFDTVIVLCRTPAWRMEPHAARLRDYLDGGGTVVAMGECHSERWLPGISFEPCETNFWWWLKPGGDLGTRVAKPEHPLFSRIGENDIRWHLHGSFEAPEGAEVLATNREGRAILYVDEVTTGGRMVVTSLDPFFHHGHHFMPATTRFLDGFLPWLVEDLARGPARAA</sequence>
<organism evidence="1 2">
    <name type="scientific">Oricola thermophila</name>
    <dbReference type="NCBI Taxonomy" id="2742145"/>
    <lineage>
        <taxon>Bacteria</taxon>
        <taxon>Pseudomonadati</taxon>
        <taxon>Pseudomonadota</taxon>
        <taxon>Alphaproteobacteria</taxon>
        <taxon>Hyphomicrobiales</taxon>
        <taxon>Ahrensiaceae</taxon>
        <taxon>Oricola</taxon>
    </lineage>
</organism>
<dbReference type="AlphaFoldDB" id="A0A6N1VH82"/>
<evidence type="ECO:0000313" key="1">
    <source>
        <dbReference type="EMBL" id="QKV18652.1"/>
    </source>
</evidence>